<dbReference type="NCBIfam" id="NF047658">
    <property type="entry name" value="HYC_CC_PP"/>
    <property type="match status" value="1"/>
</dbReference>
<organism evidence="1 2">
    <name type="scientific">Hymenobacter tibetensis</name>
    <dbReference type="NCBI Taxonomy" id="497967"/>
    <lineage>
        <taxon>Bacteria</taxon>
        <taxon>Pseudomonadati</taxon>
        <taxon>Bacteroidota</taxon>
        <taxon>Cytophagia</taxon>
        <taxon>Cytophagales</taxon>
        <taxon>Hymenobacteraceae</taxon>
        <taxon>Hymenobacter</taxon>
    </lineage>
</organism>
<reference evidence="1 2" key="1">
    <citation type="submission" date="2022-03" db="EMBL/GenBank/DDBJ databases">
        <title>Hymenobactersp. isolated from the air.</title>
        <authorList>
            <person name="Won M."/>
            <person name="Kwon S.-W."/>
        </authorList>
    </citation>
    <scope>NUCLEOTIDE SEQUENCE [LARGE SCALE GENOMIC DNA]</scope>
    <source>
        <strain evidence="1 2">KACC 21982</strain>
    </source>
</reference>
<dbReference type="Proteomes" id="UP000831113">
    <property type="component" value="Chromosome"/>
</dbReference>
<dbReference type="EMBL" id="CP094669">
    <property type="protein sequence ID" value="UOG76314.1"/>
    <property type="molecule type" value="Genomic_DNA"/>
</dbReference>
<evidence type="ECO:0008006" key="3">
    <source>
        <dbReference type="Google" id="ProtNLM"/>
    </source>
</evidence>
<proteinExistence type="predicted"/>
<evidence type="ECO:0000313" key="2">
    <source>
        <dbReference type="Proteomes" id="UP000831113"/>
    </source>
</evidence>
<keyword evidence="2" id="KW-1185">Reference proteome</keyword>
<protein>
    <recommendedName>
        <fullName evidence="3">DUF2946 domain-containing protein</fullName>
    </recommendedName>
</protein>
<dbReference type="InterPro" id="IPR058060">
    <property type="entry name" value="HYC_CC_PP"/>
</dbReference>
<gene>
    <name evidence="1" type="ORF">MTX78_06870</name>
</gene>
<dbReference type="RefSeq" id="WP_243801115.1">
    <property type="nucleotide sequence ID" value="NZ_CP094669.1"/>
</dbReference>
<sequence>MKRPISHRFFSALLALLVLTASVGMTVLRHTCHQSGSRTTSVVFTTPQHRCPAQEPRSEQQAYSSQAQLKAACCEFSAHLHKLDIPTPEITWAKLLPTPLLTTWWPASTWPLVSPTLLVAQAEAWHAADSSPPLRAGRLLLSFIGVLVV</sequence>
<evidence type="ECO:0000313" key="1">
    <source>
        <dbReference type="EMBL" id="UOG76314.1"/>
    </source>
</evidence>
<accession>A0ABY4D338</accession>
<name>A0ABY4D338_9BACT</name>